<keyword evidence="2" id="KW-1185">Reference proteome</keyword>
<protein>
    <submittedName>
        <fullName evidence="1">Uncharacterized protein</fullName>
    </submittedName>
</protein>
<evidence type="ECO:0000313" key="1">
    <source>
        <dbReference type="EMBL" id="QDV04745.1"/>
    </source>
</evidence>
<proteinExistence type="predicted"/>
<dbReference type="Proteomes" id="UP000320390">
    <property type="component" value="Chromosome"/>
</dbReference>
<organism evidence="1 2">
    <name type="scientific">Saltatorellus ferox</name>
    <dbReference type="NCBI Taxonomy" id="2528018"/>
    <lineage>
        <taxon>Bacteria</taxon>
        <taxon>Pseudomonadati</taxon>
        <taxon>Planctomycetota</taxon>
        <taxon>Planctomycetia</taxon>
        <taxon>Planctomycetia incertae sedis</taxon>
        <taxon>Saltatorellus</taxon>
    </lineage>
</organism>
<name>A0A518EKX5_9BACT</name>
<dbReference type="AlphaFoldDB" id="A0A518EKX5"/>
<dbReference type="EMBL" id="CP036434">
    <property type="protein sequence ID" value="QDV04745.1"/>
    <property type="molecule type" value="Genomic_DNA"/>
</dbReference>
<reference evidence="1 2" key="1">
    <citation type="submission" date="2019-02" db="EMBL/GenBank/DDBJ databases">
        <title>Deep-cultivation of Planctomycetes and their phenomic and genomic characterization uncovers novel biology.</title>
        <authorList>
            <person name="Wiegand S."/>
            <person name="Jogler M."/>
            <person name="Boedeker C."/>
            <person name="Pinto D."/>
            <person name="Vollmers J."/>
            <person name="Rivas-Marin E."/>
            <person name="Kohn T."/>
            <person name="Peeters S.H."/>
            <person name="Heuer A."/>
            <person name="Rast P."/>
            <person name="Oberbeckmann S."/>
            <person name="Bunk B."/>
            <person name="Jeske O."/>
            <person name="Meyerdierks A."/>
            <person name="Storesund J.E."/>
            <person name="Kallscheuer N."/>
            <person name="Luecker S."/>
            <person name="Lage O.M."/>
            <person name="Pohl T."/>
            <person name="Merkel B.J."/>
            <person name="Hornburger P."/>
            <person name="Mueller R.-W."/>
            <person name="Bruemmer F."/>
            <person name="Labrenz M."/>
            <person name="Spormann A.M."/>
            <person name="Op den Camp H."/>
            <person name="Overmann J."/>
            <person name="Amann R."/>
            <person name="Jetten M.S.M."/>
            <person name="Mascher T."/>
            <person name="Medema M.H."/>
            <person name="Devos D.P."/>
            <person name="Kaster A.-K."/>
            <person name="Ovreas L."/>
            <person name="Rohde M."/>
            <person name="Galperin M.Y."/>
            <person name="Jogler C."/>
        </authorList>
    </citation>
    <scope>NUCLEOTIDE SEQUENCE [LARGE SCALE GENOMIC DNA]</scope>
    <source>
        <strain evidence="1 2">Poly30</strain>
    </source>
</reference>
<gene>
    <name evidence="1" type="ORF">Poly30_02380</name>
</gene>
<dbReference type="RefSeq" id="WP_145194192.1">
    <property type="nucleotide sequence ID" value="NZ_CP036434.1"/>
</dbReference>
<accession>A0A518EKX5</accession>
<sequence length="160" mass="17426">MLLWLLSCAACSEEALSLGDEPAAALAPARSLLSSFQEIGAPVVQVSSVADRRPLLGTHSCNDGLMVTSLILDQRGESAEPSFAWFRMDSYCGQIDEANAGTWDLVDGEVQLYPSARVDPIRHRTLATSRILLVDGKLKLIENNGASQAMSWEADTYRRQ</sequence>
<evidence type="ECO:0000313" key="2">
    <source>
        <dbReference type="Proteomes" id="UP000320390"/>
    </source>
</evidence>